<dbReference type="InterPro" id="IPR022703">
    <property type="entry name" value="DUF3533"/>
</dbReference>
<feature type="transmembrane region" description="Helical" evidence="1">
    <location>
        <begin position="271"/>
        <end position="293"/>
    </location>
</feature>
<feature type="domain" description="DUF3533" evidence="2">
    <location>
        <begin position="46"/>
        <end position="402"/>
    </location>
</feature>
<protein>
    <submittedName>
        <fullName evidence="3">DUF3533 domain-containing protein</fullName>
    </submittedName>
</protein>
<keyword evidence="1" id="KW-0812">Transmembrane</keyword>
<feature type="transmembrane region" description="Helical" evidence="1">
    <location>
        <begin position="225"/>
        <end position="250"/>
    </location>
</feature>
<dbReference type="RefSeq" id="XP_037214969.1">
    <property type="nucleotide sequence ID" value="XM_037369001.1"/>
</dbReference>
<reference evidence="3" key="1">
    <citation type="submission" date="2020-05" db="EMBL/GenBank/DDBJ databases">
        <title>Mycena genomes resolve the evolution of fungal bioluminescence.</title>
        <authorList>
            <person name="Tsai I.J."/>
        </authorList>
    </citation>
    <scope>NUCLEOTIDE SEQUENCE</scope>
    <source>
        <strain evidence="3">171206Taipei</strain>
    </source>
</reference>
<feature type="transmembrane region" description="Helical" evidence="1">
    <location>
        <begin position="305"/>
        <end position="327"/>
    </location>
</feature>
<dbReference type="Pfam" id="PF12051">
    <property type="entry name" value="DUF3533"/>
    <property type="match status" value="1"/>
</dbReference>
<name>A0A8H6S5L0_9AGAR</name>
<evidence type="ECO:0000313" key="3">
    <source>
        <dbReference type="EMBL" id="KAF7292242.1"/>
    </source>
</evidence>
<comment type="caution">
    <text evidence="3">The sequence shown here is derived from an EMBL/GenBank/DDBJ whole genome shotgun (WGS) entry which is preliminary data.</text>
</comment>
<dbReference type="PANTHER" id="PTHR34814:SF1">
    <property type="entry name" value="NITROSOGUANIDINE RESISTANCE PROTEIN SNG1"/>
    <property type="match status" value="1"/>
</dbReference>
<dbReference type="Proteomes" id="UP000636479">
    <property type="component" value="Unassembled WGS sequence"/>
</dbReference>
<proteinExistence type="predicted"/>
<dbReference type="GeneID" id="59351517"/>
<keyword evidence="1" id="KW-0472">Membrane</keyword>
<gene>
    <name evidence="3" type="ORF">MIND_01251600</name>
</gene>
<evidence type="ECO:0000256" key="1">
    <source>
        <dbReference type="SAM" id="Phobius"/>
    </source>
</evidence>
<accession>A0A8H6S5L0</accession>
<evidence type="ECO:0000259" key="2">
    <source>
        <dbReference type="Pfam" id="PF12051"/>
    </source>
</evidence>
<evidence type="ECO:0000313" key="4">
    <source>
        <dbReference type="Proteomes" id="UP000636479"/>
    </source>
</evidence>
<dbReference type="EMBL" id="JACAZF010000012">
    <property type="protein sequence ID" value="KAF7292242.1"/>
    <property type="molecule type" value="Genomic_DNA"/>
</dbReference>
<dbReference type="InterPro" id="IPR053001">
    <property type="entry name" value="MNNG_permease-like"/>
</dbReference>
<dbReference type="GO" id="GO:0016020">
    <property type="term" value="C:membrane"/>
    <property type="evidence" value="ECO:0007669"/>
    <property type="project" value="TreeGrafter"/>
</dbReference>
<sequence length="431" mass="47105">MSTDSNSNDSATTDAVQFTAKFWDNSPKGKAASRVFLKTVGGCVALLSLGIFAVFSIYWGSLWQSPDHPLQGWVVVSCTTSTAGWWGRSVSAALTATHPGHGGIHWNALSASNFRGGISQLEKDVSQEKVWYAVAINAGASQNLSTALASADGSYNSSNAITFIGNEASKREHILEAVTSEFALAFLKNTSLTGNLSQLLQNAPGLVSHPIYFTIHNLHPFDVPVAGAVTFVGLIYLMILAFFIVNASYVGRITSGLETRLCLDSIIHTRLNTAYVAYFILSLFYTLLCRAFQLPFERHYGHAGFIIFWLLHYLAMLACGLALEAALTPPYIQLRPLLPHILDHHQCRVCVFPIDALPHIYRYGIVFPAYNVSRGVRAIVFGTKNDLGINFAVQIVWVCISNASVPILQWRVRRCCEAESQSGSEKLPTAA</sequence>
<keyword evidence="4" id="KW-1185">Reference proteome</keyword>
<feature type="transmembrane region" description="Helical" evidence="1">
    <location>
        <begin position="35"/>
        <end position="59"/>
    </location>
</feature>
<organism evidence="3 4">
    <name type="scientific">Mycena indigotica</name>
    <dbReference type="NCBI Taxonomy" id="2126181"/>
    <lineage>
        <taxon>Eukaryota</taxon>
        <taxon>Fungi</taxon>
        <taxon>Dikarya</taxon>
        <taxon>Basidiomycota</taxon>
        <taxon>Agaricomycotina</taxon>
        <taxon>Agaricomycetes</taxon>
        <taxon>Agaricomycetidae</taxon>
        <taxon>Agaricales</taxon>
        <taxon>Marasmiineae</taxon>
        <taxon>Mycenaceae</taxon>
        <taxon>Mycena</taxon>
    </lineage>
</organism>
<dbReference type="PANTHER" id="PTHR34814">
    <property type="entry name" value="NITROSOGUANIDINE RESISTANCE PROTEIN SNG1"/>
    <property type="match status" value="1"/>
</dbReference>
<keyword evidence="1" id="KW-1133">Transmembrane helix</keyword>
<dbReference type="OrthoDB" id="2140105at2759"/>
<dbReference type="AlphaFoldDB" id="A0A8H6S5L0"/>